<gene>
    <name evidence="2" type="ORF">GL4_2726</name>
</gene>
<dbReference type="OrthoDB" id="5642573at2"/>
<dbReference type="PANTHER" id="PTHR43861">
    <property type="entry name" value="TRANS-ACONITATE 2-METHYLTRANSFERASE-RELATED"/>
    <property type="match status" value="1"/>
</dbReference>
<dbReference type="SUPFAM" id="SSF53335">
    <property type="entry name" value="S-adenosyl-L-methionine-dependent methyltransferases"/>
    <property type="match status" value="1"/>
</dbReference>
<keyword evidence="1 2" id="KW-0808">Transferase</keyword>
<dbReference type="GO" id="GO:0008168">
    <property type="term" value="F:methyltransferase activity"/>
    <property type="evidence" value="ECO:0007669"/>
    <property type="project" value="UniProtKB-KW"/>
</dbReference>
<dbReference type="CDD" id="cd02440">
    <property type="entry name" value="AdoMet_MTases"/>
    <property type="match status" value="1"/>
</dbReference>
<dbReference type="EMBL" id="AP014648">
    <property type="protein sequence ID" value="BAQ18160.1"/>
    <property type="molecule type" value="Genomic_DNA"/>
</dbReference>
<dbReference type="RefSeq" id="WP_045368204.1">
    <property type="nucleotide sequence ID" value="NZ_AP014648.1"/>
</dbReference>
<sequence length="213" mass="23593">MVHAAQFWDAQAEKYAKQPIANEAAYDATLDRTRYYLEEDQRVLEVGCGTGTTALRLCDSVQEYVGSDISSGMIRIASHKAFEKGARNVEFTTAAVGEIAAKNTPFDAVLGFNLLHLLPTLDEDLRRIASVLKPGGLFISKTFCGLGPKAPLKWRLMKIALPILQALGKAPYVRFQREAELKQQIEAHGFEILETRHFATDVSVPFIVARKLA</sequence>
<dbReference type="Proteomes" id="UP000031643">
    <property type="component" value="Chromosome"/>
</dbReference>
<reference evidence="2 3" key="1">
    <citation type="submission" date="2014-09" db="EMBL/GenBank/DDBJ databases">
        <title>Genome sequencing of Methyloceanibacter caenitepidi Gela4.</title>
        <authorList>
            <person name="Takeuchi M."/>
            <person name="Susumu S."/>
            <person name="Kamagata Y."/>
            <person name="Oshima K."/>
            <person name="Hattori M."/>
            <person name="Iwasaki W."/>
        </authorList>
    </citation>
    <scope>NUCLEOTIDE SEQUENCE [LARGE SCALE GENOMIC DNA]</scope>
    <source>
        <strain evidence="2 3">Gela4</strain>
    </source>
</reference>
<accession>A0A0A8K5H6</accession>
<keyword evidence="3" id="KW-1185">Reference proteome</keyword>
<name>A0A0A8K5H6_9HYPH</name>
<dbReference type="GO" id="GO:0032259">
    <property type="term" value="P:methylation"/>
    <property type="evidence" value="ECO:0007669"/>
    <property type="project" value="UniProtKB-KW"/>
</dbReference>
<dbReference type="Gene3D" id="3.40.50.150">
    <property type="entry name" value="Vaccinia Virus protein VP39"/>
    <property type="match status" value="1"/>
</dbReference>
<evidence type="ECO:0000313" key="3">
    <source>
        <dbReference type="Proteomes" id="UP000031643"/>
    </source>
</evidence>
<dbReference type="HOGENOM" id="CLU_037990_15_0_5"/>
<dbReference type="KEGG" id="mcg:GL4_2726"/>
<dbReference type="PANTHER" id="PTHR43861:SF3">
    <property type="entry name" value="PUTATIVE (AFU_ORTHOLOGUE AFUA_2G14390)-RELATED"/>
    <property type="match status" value="1"/>
</dbReference>
<dbReference type="AlphaFoldDB" id="A0A0A8K5H6"/>
<evidence type="ECO:0000313" key="2">
    <source>
        <dbReference type="EMBL" id="BAQ18160.1"/>
    </source>
</evidence>
<keyword evidence="2" id="KW-0489">Methyltransferase</keyword>
<dbReference type="InterPro" id="IPR029063">
    <property type="entry name" value="SAM-dependent_MTases_sf"/>
</dbReference>
<protein>
    <submittedName>
        <fullName evidence="2">Possible methyltransferases</fullName>
    </submittedName>
</protein>
<dbReference type="Pfam" id="PF13489">
    <property type="entry name" value="Methyltransf_23"/>
    <property type="match status" value="1"/>
</dbReference>
<proteinExistence type="predicted"/>
<organism evidence="2 3">
    <name type="scientific">Methyloceanibacter caenitepidi</name>
    <dbReference type="NCBI Taxonomy" id="1384459"/>
    <lineage>
        <taxon>Bacteria</taxon>
        <taxon>Pseudomonadati</taxon>
        <taxon>Pseudomonadota</taxon>
        <taxon>Alphaproteobacteria</taxon>
        <taxon>Hyphomicrobiales</taxon>
        <taxon>Hyphomicrobiaceae</taxon>
        <taxon>Methyloceanibacter</taxon>
    </lineage>
</organism>
<evidence type="ECO:0000256" key="1">
    <source>
        <dbReference type="ARBA" id="ARBA00022679"/>
    </source>
</evidence>